<feature type="compositionally biased region" description="Polar residues" evidence="1">
    <location>
        <begin position="1"/>
        <end position="10"/>
    </location>
</feature>
<sequence length="434" mass="48362">MGFTGSNESSKQVKEMLPRIQSVSRSTSACSWSKDGFRGHKAGLNQIDTGKATVFLPESETKNFDIEKPVDYTEGLSDENDYIWLSSDSKSSSFFSSDGSQDNWEFDCWDLSIHDRLSSSSLLSESHDVPSDKGKGFPDFDGLGMSPTGKTPLVLNIPCEDTKGKGLKEELVLQLHDTVRNKVKHSQIGHSESGNSQYEVSLWEDLPVTNRPCTSFNTYDDTPSRDFDRTDIWVSSLDLEREDSKLIQDREQVFDILDSDFPSPSFSTKQDFQIRPSSCSSRSSVGQTDEVNHAAEESDFDEPLFWPFDHSSYRCLELKNFLCLSPRKDGGIDGVSGSHESKLVSLRLHQENMPAGRQVNQGCRRRIAFSPTPKLAATERKTRGSDNGVQKTAASPSRLSKATKASPDQHPCNISKKRRPPHLKIDVPKHASGQ</sequence>
<dbReference type="AlphaFoldDB" id="A0A8K0MX42"/>
<organism evidence="2 3">
    <name type="scientific">Cocos nucifera</name>
    <name type="common">Coconut palm</name>
    <dbReference type="NCBI Taxonomy" id="13894"/>
    <lineage>
        <taxon>Eukaryota</taxon>
        <taxon>Viridiplantae</taxon>
        <taxon>Streptophyta</taxon>
        <taxon>Embryophyta</taxon>
        <taxon>Tracheophyta</taxon>
        <taxon>Spermatophyta</taxon>
        <taxon>Magnoliopsida</taxon>
        <taxon>Liliopsida</taxon>
        <taxon>Arecaceae</taxon>
        <taxon>Arecoideae</taxon>
        <taxon>Cocoseae</taxon>
        <taxon>Attaleinae</taxon>
        <taxon>Cocos</taxon>
    </lineage>
</organism>
<reference evidence="2" key="2">
    <citation type="submission" date="2019-07" db="EMBL/GenBank/DDBJ databases">
        <authorList>
            <person name="Yang Y."/>
            <person name="Bocs S."/>
            <person name="Baudouin L."/>
        </authorList>
    </citation>
    <scope>NUCLEOTIDE SEQUENCE</scope>
    <source>
        <tissue evidence="2">Spear leaf of Hainan Tall coconut</tissue>
    </source>
</reference>
<dbReference type="Proteomes" id="UP000797356">
    <property type="component" value="Chromosome 2"/>
</dbReference>
<name>A0A8K0MX42_COCNU</name>
<comment type="caution">
    <text evidence="2">The sequence shown here is derived from an EMBL/GenBank/DDBJ whole genome shotgun (WGS) entry which is preliminary data.</text>
</comment>
<dbReference type="OrthoDB" id="773993at2759"/>
<feature type="region of interest" description="Disordered" evidence="1">
    <location>
        <begin position="352"/>
        <end position="434"/>
    </location>
</feature>
<dbReference type="PANTHER" id="PTHR36707:SF1">
    <property type="entry name" value="T20M3.17 PROTEIN"/>
    <property type="match status" value="1"/>
</dbReference>
<dbReference type="PANTHER" id="PTHR36707">
    <property type="entry name" value="T20M3.17 PROTEIN"/>
    <property type="match status" value="1"/>
</dbReference>
<reference evidence="2" key="1">
    <citation type="journal article" date="2017" name="Gigascience">
        <title>The genome draft of coconut (Cocos nucifera).</title>
        <authorList>
            <person name="Xiao Y."/>
            <person name="Xu P."/>
            <person name="Fan H."/>
            <person name="Baudouin L."/>
            <person name="Xia W."/>
            <person name="Bocs S."/>
            <person name="Xu J."/>
            <person name="Li Q."/>
            <person name="Guo A."/>
            <person name="Zhou L."/>
            <person name="Li J."/>
            <person name="Wu Y."/>
            <person name="Ma Z."/>
            <person name="Armero A."/>
            <person name="Issali A.E."/>
            <person name="Liu N."/>
            <person name="Peng M."/>
            <person name="Yang Y."/>
        </authorList>
    </citation>
    <scope>NUCLEOTIDE SEQUENCE</scope>
    <source>
        <tissue evidence="2">Spear leaf of Hainan Tall coconut</tissue>
    </source>
</reference>
<proteinExistence type="predicted"/>
<feature type="region of interest" description="Disordered" evidence="1">
    <location>
        <begin position="1"/>
        <end position="20"/>
    </location>
</feature>
<keyword evidence="3" id="KW-1185">Reference proteome</keyword>
<feature type="compositionally biased region" description="Polar residues" evidence="1">
    <location>
        <begin position="385"/>
        <end position="400"/>
    </location>
</feature>
<evidence type="ECO:0000313" key="2">
    <source>
        <dbReference type="EMBL" id="KAG1331296.1"/>
    </source>
</evidence>
<feature type="compositionally biased region" description="Basic and acidic residues" evidence="1">
    <location>
        <begin position="423"/>
        <end position="434"/>
    </location>
</feature>
<evidence type="ECO:0000313" key="3">
    <source>
        <dbReference type="Proteomes" id="UP000797356"/>
    </source>
</evidence>
<evidence type="ECO:0000256" key="1">
    <source>
        <dbReference type="SAM" id="MobiDB-lite"/>
    </source>
</evidence>
<feature type="region of interest" description="Disordered" evidence="1">
    <location>
        <begin position="266"/>
        <end position="290"/>
    </location>
</feature>
<protein>
    <submittedName>
        <fullName evidence="2">Uncharacterized protein</fullName>
    </submittedName>
</protein>
<gene>
    <name evidence="2" type="ORF">COCNU_02G012640</name>
</gene>
<accession>A0A8K0MX42</accession>
<dbReference type="EMBL" id="CM017873">
    <property type="protein sequence ID" value="KAG1331296.1"/>
    <property type="molecule type" value="Genomic_DNA"/>
</dbReference>